<feature type="transmembrane region" description="Helical" evidence="1">
    <location>
        <begin position="288"/>
        <end position="309"/>
    </location>
</feature>
<accession>A0A1H7ULG5</accession>
<dbReference type="EMBL" id="BJUX01000002">
    <property type="protein sequence ID" value="GEK88241.1"/>
    <property type="molecule type" value="Genomic_DNA"/>
</dbReference>
<dbReference type="STRING" id="426703.SAMN04488100_11846"/>
<dbReference type="EMBL" id="FOBL01000018">
    <property type="protein sequence ID" value="SEL97781.1"/>
    <property type="molecule type" value="Genomic_DNA"/>
</dbReference>
<evidence type="ECO:0000256" key="1">
    <source>
        <dbReference type="SAM" id="Phobius"/>
    </source>
</evidence>
<keyword evidence="5" id="KW-1185">Reference proteome</keyword>
<reference evidence="2 5" key="2">
    <citation type="submission" date="2019-07" db="EMBL/GenBank/DDBJ databases">
        <title>Whole genome shotgun sequence of Alkalibacterium putridalgicola NBRC 103243.</title>
        <authorList>
            <person name="Hosoyama A."/>
            <person name="Uohara A."/>
            <person name="Ohji S."/>
            <person name="Ichikawa N."/>
        </authorList>
    </citation>
    <scope>NUCLEOTIDE SEQUENCE [LARGE SCALE GENOMIC DNA]</scope>
    <source>
        <strain evidence="2 5">NBRC 103243</strain>
    </source>
</reference>
<feature type="transmembrane region" description="Helical" evidence="1">
    <location>
        <begin position="190"/>
        <end position="215"/>
    </location>
</feature>
<dbReference type="AlphaFoldDB" id="A0A1H7ULG5"/>
<evidence type="ECO:0000313" key="5">
    <source>
        <dbReference type="Proteomes" id="UP000321425"/>
    </source>
</evidence>
<sequence>MANRNQVISNINDPHELEKLFREDPDAFKRSFEEALERNAQSQVLAVWHERLNYQEETESEKAGFMNKDFLFMGLMALLAGLTSRGLFHLALEEVITPINLIFGVVPFIAGYFMYRNPPKKPILYTVIGAFFVSIIYLNLLPMEETDSIILAYLHLPIFLWVVTGLAFTGNAYNKGRERLTYLKFNGEFAVIYASMAISGMILTGLTMQLFYFAGLDIADFYFRNVVLFGATGLTVVAAYLVIRNLEYGRHIASYLAKIFSPLVLLTLLAYLIMIVSIGENPFMDRDFLLSFNGVLLLVLALTIFTITGSTSDEKRTVSDVVNSALIFLALIIDTVALSAIVFRLTSYGITPNRLAVLGVNVLIWANLIWIGLAYSRFLTNKTGLTPVQNAVTKYLPVYGLWAAIVTFTFPWIF</sequence>
<feature type="transmembrane region" description="Helical" evidence="1">
    <location>
        <begin position="122"/>
        <end position="143"/>
    </location>
</feature>
<feature type="transmembrane region" description="Helical" evidence="1">
    <location>
        <begin position="95"/>
        <end position="115"/>
    </location>
</feature>
<gene>
    <name evidence="2" type="ORF">APU01nite_02800</name>
    <name evidence="3" type="ORF">SAMN04488100_11846</name>
</gene>
<dbReference type="Proteomes" id="UP000321425">
    <property type="component" value="Unassembled WGS sequence"/>
</dbReference>
<evidence type="ECO:0000313" key="3">
    <source>
        <dbReference type="EMBL" id="SEL97781.1"/>
    </source>
</evidence>
<evidence type="ECO:0000313" key="2">
    <source>
        <dbReference type="EMBL" id="GEK88241.1"/>
    </source>
</evidence>
<feature type="transmembrane region" description="Helical" evidence="1">
    <location>
        <begin position="221"/>
        <end position="243"/>
    </location>
</feature>
<keyword evidence="1" id="KW-0812">Transmembrane</keyword>
<feature type="transmembrane region" description="Helical" evidence="1">
    <location>
        <begin position="149"/>
        <end position="169"/>
    </location>
</feature>
<evidence type="ECO:0000313" key="4">
    <source>
        <dbReference type="Proteomes" id="UP000198548"/>
    </source>
</evidence>
<keyword evidence="1" id="KW-0472">Membrane</keyword>
<feature type="transmembrane region" description="Helical" evidence="1">
    <location>
        <begin position="70"/>
        <end position="89"/>
    </location>
</feature>
<feature type="transmembrane region" description="Helical" evidence="1">
    <location>
        <begin position="255"/>
        <end position="276"/>
    </location>
</feature>
<dbReference type="RefSeq" id="WP_091488488.1">
    <property type="nucleotide sequence ID" value="NZ_BJUX01000002.1"/>
</dbReference>
<protein>
    <submittedName>
        <fullName evidence="2">DUF4153 domain-containing protein</fullName>
    </submittedName>
</protein>
<feature type="transmembrane region" description="Helical" evidence="1">
    <location>
        <begin position="396"/>
        <end position="413"/>
    </location>
</feature>
<proteinExistence type="predicted"/>
<feature type="transmembrane region" description="Helical" evidence="1">
    <location>
        <begin position="321"/>
        <end position="343"/>
    </location>
</feature>
<keyword evidence="1" id="KW-1133">Transmembrane helix</keyword>
<feature type="transmembrane region" description="Helical" evidence="1">
    <location>
        <begin position="355"/>
        <end position="375"/>
    </location>
</feature>
<dbReference type="OrthoDB" id="637094at2"/>
<dbReference type="Proteomes" id="UP000198548">
    <property type="component" value="Unassembled WGS sequence"/>
</dbReference>
<reference evidence="3 4" key="1">
    <citation type="submission" date="2016-10" db="EMBL/GenBank/DDBJ databases">
        <authorList>
            <person name="de Groot N.N."/>
        </authorList>
    </citation>
    <scope>NUCLEOTIDE SEQUENCE [LARGE SCALE GENOMIC DNA]</scope>
    <source>
        <strain evidence="3 4">DSM 19182</strain>
    </source>
</reference>
<organism evidence="3 4">
    <name type="scientific">Alkalibacterium putridalgicola</name>
    <dbReference type="NCBI Taxonomy" id="426703"/>
    <lineage>
        <taxon>Bacteria</taxon>
        <taxon>Bacillati</taxon>
        <taxon>Bacillota</taxon>
        <taxon>Bacilli</taxon>
        <taxon>Lactobacillales</taxon>
        <taxon>Carnobacteriaceae</taxon>
        <taxon>Alkalibacterium</taxon>
    </lineage>
</organism>
<name>A0A1H7ULG5_9LACT</name>